<gene>
    <name evidence="6" type="primary">LOC100184985</name>
</gene>
<evidence type="ECO:0000256" key="1">
    <source>
        <dbReference type="ARBA" id="ARBA00004141"/>
    </source>
</evidence>
<evidence type="ECO:0000256" key="5">
    <source>
        <dbReference type="SAM" id="Phobius"/>
    </source>
</evidence>
<dbReference type="OrthoDB" id="430821at2759"/>
<dbReference type="Pfam" id="PF10507">
    <property type="entry name" value="TMEM65"/>
    <property type="match status" value="1"/>
</dbReference>
<keyword evidence="3 5" id="KW-1133">Transmembrane helix</keyword>
<dbReference type="OMA" id="DNTINVR"/>
<dbReference type="GeneID" id="100184985"/>
<protein>
    <submittedName>
        <fullName evidence="6">Transmembrane protein 65-like</fullName>
    </submittedName>
</protein>
<dbReference type="KEGG" id="cin:100184985"/>
<keyword evidence="2 5" id="KW-0812">Transmembrane</keyword>
<reference evidence="6" key="4">
    <citation type="submission" date="2025-09" db="UniProtKB">
        <authorList>
            <consortium name="Ensembl"/>
        </authorList>
    </citation>
    <scope>IDENTIFICATION</scope>
</reference>
<dbReference type="InterPro" id="IPR019537">
    <property type="entry name" value="TMEM65"/>
</dbReference>
<dbReference type="InParanoid" id="F6Y7W5"/>
<keyword evidence="7" id="KW-1185">Reference proteome</keyword>
<organism evidence="6 7">
    <name type="scientific">Ciona intestinalis</name>
    <name type="common">Transparent sea squirt</name>
    <name type="synonym">Ascidia intestinalis</name>
    <dbReference type="NCBI Taxonomy" id="7719"/>
    <lineage>
        <taxon>Eukaryota</taxon>
        <taxon>Metazoa</taxon>
        <taxon>Chordata</taxon>
        <taxon>Tunicata</taxon>
        <taxon>Ascidiacea</taxon>
        <taxon>Phlebobranchia</taxon>
        <taxon>Cionidae</taxon>
        <taxon>Ciona</taxon>
    </lineage>
</organism>
<dbReference type="GO" id="GO:0005739">
    <property type="term" value="C:mitochondrion"/>
    <property type="evidence" value="ECO:0000318"/>
    <property type="project" value="GO_Central"/>
</dbReference>
<evidence type="ECO:0000256" key="2">
    <source>
        <dbReference type="ARBA" id="ARBA00022692"/>
    </source>
</evidence>
<evidence type="ECO:0000256" key="4">
    <source>
        <dbReference type="ARBA" id="ARBA00023136"/>
    </source>
</evidence>
<reference evidence="6" key="2">
    <citation type="journal article" date="2008" name="Genome Biol.">
        <title>Improved genome assembly and evidence-based global gene model set for the chordate Ciona intestinalis: new insight into intron and operon populations.</title>
        <authorList>
            <person name="Satou Y."/>
            <person name="Mineta K."/>
            <person name="Ogasawara M."/>
            <person name="Sasakura Y."/>
            <person name="Shoguchi E."/>
            <person name="Ueno K."/>
            <person name="Yamada L."/>
            <person name="Matsumoto J."/>
            <person name="Wasserscheid J."/>
            <person name="Dewar K."/>
            <person name="Wiley G.B."/>
            <person name="Macmil S.L."/>
            <person name="Roe B.A."/>
            <person name="Zeller R.W."/>
            <person name="Hastings K.E."/>
            <person name="Lemaire P."/>
            <person name="Lindquist E."/>
            <person name="Endo T."/>
            <person name="Hotta K."/>
            <person name="Inaba K."/>
        </authorList>
    </citation>
    <scope>NUCLEOTIDE SEQUENCE [LARGE SCALE GENOMIC DNA]</scope>
    <source>
        <strain evidence="6">wild type</strain>
    </source>
</reference>
<name>F6Y7W5_CIOIN</name>
<keyword evidence="4 5" id="KW-0472">Membrane</keyword>
<dbReference type="FunCoup" id="F6Y7W5">
    <property type="interactions" value="1"/>
</dbReference>
<dbReference type="GeneTree" id="ENSGT00390000017802"/>
<dbReference type="PANTHER" id="PTHR21706:SF15">
    <property type="entry name" value="TRANSMEMBRANE PROTEIN 65"/>
    <property type="match status" value="1"/>
</dbReference>
<dbReference type="RefSeq" id="XP_002124808.1">
    <property type="nucleotide sequence ID" value="XM_002124772.4"/>
</dbReference>
<dbReference type="Proteomes" id="UP000008144">
    <property type="component" value="Chromosome 7"/>
</dbReference>
<sequence>MNSKVFFQKQFLTKCFQTFKQTDSKCLIFATKCRFSQNREENKKQSFITSRFRLKATPVYDPAQTSKFVKILNKKDRENLFNELNKYQESNGENTKATITRSQLNLLFTYHCAPFIGFGFLDNAIMILAGEYIDVKIGATLGITTMAAAALGNLISDLAGIGLAGYVELLCCKLGLPTPDLTPAQLELSATRIVSNFGKAMGIVIGCIIGMFPLLLIKDRNQTTK</sequence>
<dbReference type="Ensembl" id="ENSCINT00000027004.2">
    <property type="protein sequence ID" value="ENSCINP00000026758.2"/>
    <property type="gene ID" value="ENSCING00000014912.2"/>
</dbReference>
<evidence type="ECO:0000313" key="6">
    <source>
        <dbReference type="Ensembl" id="ENSCINP00000026758.2"/>
    </source>
</evidence>
<dbReference type="AlphaFoldDB" id="F6Y7W5"/>
<dbReference type="EMBL" id="EAAA01002543">
    <property type="status" value="NOT_ANNOTATED_CDS"/>
    <property type="molecule type" value="Genomic_DNA"/>
</dbReference>
<accession>F6Y7W5</accession>
<evidence type="ECO:0000313" key="7">
    <source>
        <dbReference type="Proteomes" id="UP000008144"/>
    </source>
</evidence>
<feature type="transmembrane region" description="Helical" evidence="5">
    <location>
        <begin position="197"/>
        <end position="217"/>
    </location>
</feature>
<dbReference type="GO" id="GO:0016020">
    <property type="term" value="C:membrane"/>
    <property type="evidence" value="ECO:0007669"/>
    <property type="project" value="UniProtKB-SubCell"/>
</dbReference>
<reference evidence="6" key="3">
    <citation type="submission" date="2025-08" db="UniProtKB">
        <authorList>
            <consortium name="Ensembl"/>
        </authorList>
    </citation>
    <scope>IDENTIFICATION</scope>
</reference>
<dbReference type="PANTHER" id="PTHR21706">
    <property type="entry name" value="TRANSMEMBRANE PROTEIN 65"/>
    <property type="match status" value="1"/>
</dbReference>
<dbReference type="STRING" id="7719.ENSCINP00000026758"/>
<proteinExistence type="predicted"/>
<dbReference type="HOGENOM" id="CLU_075402_3_0_1"/>
<evidence type="ECO:0000256" key="3">
    <source>
        <dbReference type="ARBA" id="ARBA00022989"/>
    </source>
</evidence>
<comment type="subcellular location">
    <subcellularLocation>
        <location evidence="1">Membrane</location>
        <topology evidence="1">Multi-pass membrane protein</topology>
    </subcellularLocation>
</comment>
<reference evidence="7" key="1">
    <citation type="journal article" date="2002" name="Science">
        <title>The draft genome of Ciona intestinalis: insights into chordate and vertebrate origins.</title>
        <authorList>
            <person name="Dehal P."/>
            <person name="Satou Y."/>
            <person name="Campbell R.K."/>
            <person name="Chapman J."/>
            <person name="Degnan B."/>
            <person name="De Tomaso A."/>
            <person name="Davidson B."/>
            <person name="Di Gregorio A."/>
            <person name="Gelpke M."/>
            <person name="Goodstein D.M."/>
            <person name="Harafuji N."/>
            <person name="Hastings K.E."/>
            <person name="Ho I."/>
            <person name="Hotta K."/>
            <person name="Huang W."/>
            <person name="Kawashima T."/>
            <person name="Lemaire P."/>
            <person name="Martinez D."/>
            <person name="Meinertzhagen I.A."/>
            <person name="Necula S."/>
            <person name="Nonaka M."/>
            <person name="Putnam N."/>
            <person name="Rash S."/>
            <person name="Saiga H."/>
            <person name="Satake M."/>
            <person name="Terry A."/>
            <person name="Yamada L."/>
            <person name="Wang H.G."/>
            <person name="Awazu S."/>
            <person name="Azumi K."/>
            <person name="Boore J."/>
            <person name="Branno M."/>
            <person name="Chin-Bow S."/>
            <person name="DeSantis R."/>
            <person name="Doyle S."/>
            <person name="Francino P."/>
            <person name="Keys D.N."/>
            <person name="Haga S."/>
            <person name="Hayashi H."/>
            <person name="Hino K."/>
            <person name="Imai K.S."/>
            <person name="Inaba K."/>
            <person name="Kano S."/>
            <person name="Kobayashi K."/>
            <person name="Kobayashi M."/>
            <person name="Lee B.I."/>
            <person name="Makabe K.W."/>
            <person name="Manohar C."/>
            <person name="Matassi G."/>
            <person name="Medina M."/>
            <person name="Mochizuki Y."/>
            <person name="Mount S."/>
            <person name="Morishita T."/>
            <person name="Miura S."/>
            <person name="Nakayama A."/>
            <person name="Nishizaka S."/>
            <person name="Nomoto H."/>
            <person name="Ohta F."/>
            <person name="Oishi K."/>
            <person name="Rigoutsos I."/>
            <person name="Sano M."/>
            <person name="Sasaki A."/>
            <person name="Sasakura Y."/>
            <person name="Shoguchi E."/>
            <person name="Shin-i T."/>
            <person name="Spagnuolo A."/>
            <person name="Stainier D."/>
            <person name="Suzuki M.M."/>
            <person name="Tassy O."/>
            <person name="Takatori N."/>
            <person name="Tokuoka M."/>
            <person name="Yagi K."/>
            <person name="Yoshizaki F."/>
            <person name="Wada S."/>
            <person name="Zhang C."/>
            <person name="Hyatt P.D."/>
            <person name="Larimer F."/>
            <person name="Detter C."/>
            <person name="Doggett N."/>
            <person name="Glavina T."/>
            <person name="Hawkins T."/>
            <person name="Richardson P."/>
            <person name="Lucas S."/>
            <person name="Kohara Y."/>
            <person name="Levine M."/>
            <person name="Satoh N."/>
            <person name="Rokhsar D.S."/>
        </authorList>
    </citation>
    <scope>NUCLEOTIDE SEQUENCE [LARGE SCALE GENOMIC DNA]</scope>
</reference>
<accession>A0A1W2W9F4</accession>